<dbReference type="Proteomes" id="UP000824202">
    <property type="component" value="Unassembled WGS sequence"/>
</dbReference>
<evidence type="ECO:0000313" key="1">
    <source>
        <dbReference type="EMBL" id="HIX02757.1"/>
    </source>
</evidence>
<dbReference type="AlphaFoldDB" id="A0A9D2ABG4"/>
<accession>A0A9D2ABG4</accession>
<protein>
    <submittedName>
        <fullName evidence="1">Uncharacterized protein</fullName>
    </submittedName>
</protein>
<dbReference type="EMBL" id="DXFT01000024">
    <property type="protein sequence ID" value="HIX02757.1"/>
    <property type="molecule type" value="Genomic_DNA"/>
</dbReference>
<name>A0A9D2ABG4_9BACT</name>
<reference evidence="1" key="1">
    <citation type="journal article" date="2021" name="PeerJ">
        <title>Extensive microbial diversity within the chicken gut microbiome revealed by metagenomics and culture.</title>
        <authorList>
            <person name="Gilroy R."/>
            <person name="Ravi A."/>
            <person name="Getino M."/>
            <person name="Pursley I."/>
            <person name="Horton D.L."/>
            <person name="Alikhan N.F."/>
            <person name="Baker D."/>
            <person name="Gharbi K."/>
            <person name="Hall N."/>
            <person name="Watson M."/>
            <person name="Adriaenssens E.M."/>
            <person name="Foster-Nyarko E."/>
            <person name="Jarju S."/>
            <person name="Secka A."/>
            <person name="Antonio M."/>
            <person name="Oren A."/>
            <person name="Chaudhuri R.R."/>
            <person name="La Ragione R."/>
            <person name="Hildebrand F."/>
            <person name="Pallen M.J."/>
        </authorList>
    </citation>
    <scope>NUCLEOTIDE SEQUENCE</scope>
    <source>
        <strain evidence="1">23274</strain>
    </source>
</reference>
<evidence type="ECO:0000313" key="2">
    <source>
        <dbReference type="Proteomes" id="UP000824202"/>
    </source>
</evidence>
<sequence length="60" mass="6603">GNTTTLQCPVERVNKEQPFMAGYEYTLLVKVKSPVEVEIVETSLEEWKPGGGTGDITFGE</sequence>
<feature type="non-terminal residue" evidence="1">
    <location>
        <position position="1"/>
    </location>
</feature>
<proteinExistence type="predicted"/>
<gene>
    <name evidence="1" type="ORF">H9863_01390</name>
</gene>
<reference evidence="1" key="2">
    <citation type="submission" date="2021-04" db="EMBL/GenBank/DDBJ databases">
        <authorList>
            <person name="Gilroy R."/>
        </authorList>
    </citation>
    <scope>NUCLEOTIDE SEQUENCE</scope>
    <source>
        <strain evidence="1">23274</strain>
    </source>
</reference>
<comment type="caution">
    <text evidence="1">The sequence shown here is derived from an EMBL/GenBank/DDBJ whole genome shotgun (WGS) entry which is preliminary data.</text>
</comment>
<organism evidence="1 2">
    <name type="scientific">Candidatus Odoribacter faecigallinarum</name>
    <dbReference type="NCBI Taxonomy" id="2838706"/>
    <lineage>
        <taxon>Bacteria</taxon>
        <taxon>Pseudomonadati</taxon>
        <taxon>Bacteroidota</taxon>
        <taxon>Bacteroidia</taxon>
        <taxon>Bacteroidales</taxon>
        <taxon>Odoribacteraceae</taxon>
        <taxon>Odoribacter</taxon>
    </lineage>
</organism>